<dbReference type="RefSeq" id="WP_050738721.1">
    <property type="nucleotide sequence ID" value="NZ_LGYO01000006.1"/>
</dbReference>
<dbReference type="OrthoDB" id="1778245at2"/>
<evidence type="ECO:0000313" key="1">
    <source>
        <dbReference type="EMBL" id="KNZ43272.1"/>
    </source>
</evidence>
<accession>A0A0L6U4K4</accession>
<comment type="caution">
    <text evidence="1">The sequence shown here is derived from an EMBL/GenBank/DDBJ whole genome shotgun (WGS) entry which is preliminary data.</text>
</comment>
<sequence>MVKIGFPRDFEEMRKLFPEKEKEMDLFIAAEDTDTSEILGAVRFLYEKEQIDIFEMVMVNQGEQSMAIFDGIIRTLLFKIAQEGCTTLVVHNTPDELKKYFEEHEMEESSGNLIHHDFPAEFFKPCAGCSGK</sequence>
<organism evidence="1 2">
    <name type="scientific">Acetobacterium bakii</name>
    <dbReference type="NCBI Taxonomy" id="52689"/>
    <lineage>
        <taxon>Bacteria</taxon>
        <taxon>Bacillati</taxon>
        <taxon>Bacillota</taxon>
        <taxon>Clostridia</taxon>
        <taxon>Eubacteriales</taxon>
        <taxon>Eubacteriaceae</taxon>
        <taxon>Acetobacterium</taxon>
    </lineage>
</organism>
<protein>
    <submittedName>
        <fullName evidence="1">Uncharacterized protein</fullName>
    </submittedName>
</protein>
<reference evidence="2" key="1">
    <citation type="submission" date="2015-07" db="EMBL/GenBank/DDBJ databases">
        <title>Draft genome sequence of Acetobacterium bakii DSM 8293, a potential psychrophilic chemical producer through syngas fermentation.</title>
        <authorList>
            <person name="Song Y."/>
            <person name="Hwang S."/>
            <person name="Cho B.-K."/>
        </authorList>
    </citation>
    <scope>NUCLEOTIDE SEQUENCE [LARGE SCALE GENOMIC DNA]</scope>
    <source>
        <strain evidence="2">DSM 8239</strain>
    </source>
</reference>
<dbReference type="Proteomes" id="UP000036873">
    <property type="component" value="Unassembled WGS sequence"/>
</dbReference>
<proteinExistence type="predicted"/>
<dbReference type="STRING" id="52689.AKG39_02195"/>
<keyword evidence="2" id="KW-1185">Reference proteome</keyword>
<gene>
    <name evidence="1" type="ORF">AKG39_02195</name>
</gene>
<name>A0A0L6U4K4_9FIRM</name>
<dbReference type="AlphaFoldDB" id="A0A0L6U4K4"/>
<evidence type="ECO:0000313" key="2">
    <source>
        <dbReference type="Proteomes" id="UP000036873"/>
    </source>
</evidence>
<dbReference type="EMBL" id="LGYO01000006">
    <property type="protein sequence ID" value="KNZ43272.1"/>
    <property type="molecule type" value="Genomic_DNA"/>
</dbReference>